<organism evidence="1 2">
    <name type="scientific">Larimichthys crocea</name>
    <name type="common">Large yellow croaker</name>
    <name type="synonym">Pseudosciaena crocea</name>
    <dbReference type="NCBI Taxonomy" id="215358"/>
    <lineage>
        <taxon>Eukaryota</taxon>
        <taxon>Metazoa</taxon>
        <taxon>Chordata</taxon>
        <taxon>Craniata</taxon>
        <taxon>Vertebrata</taxon>
        <taxon>Euteleostomi</taxon>
        <taxon>Actinopterygii</taxon>
        <taxon>Neopterygii</taxon>
        <taxon>Teleostei</taxon>
        <taxon>Neoteleostei</taxon>
        <taxon>Acanthomorphata</taxon>
        <taxon>Eupercaria</taxon>
        <taxon>Sciaenidae</taxon>
        <taxon>Larimichthys</taxon>
    </lineage>
</organism>
<sequence length="82" mass="8804">MLMALRAVYPGRACRLLPGTVLQEPGCPVQTHRLPERHRAAGAESSLLPGERESVAHLQDNSVVESTLENVFLIASTALVTA</sequence>
<dbReference type="EMBL" id="CM011682">
    <property type="protein sequence ID" value="TMS15127.1"/>
    <property type="molecule type" value="Genomic_DNA"/>
</dbReference>
<name>A0ACD3R6C4_LARCR</name>
<proteinExistence type="predicted"/>
<dbReference type="Proteomes" id="UP000793456">
    <property type="component" value="Chromosome IX"/>
</dbReference>
<evidence type="ECO:0000313" key="1">
    <source>
        <dbReference type="EMBL" id="TMS15127.1"/>
    </source>
</evidence>
<protein>
    <submittedName>
        <fullName evidence="1">Uncharacterized protein</fullName>
    </submittedName>
</protein>
<gene>
    <name evidence="1" type="ORF">E3U43_021589</name>
</gene>
<evidence type="ECO:0000313" key="2">
    <source>
        <dbReference type="Proteomes" id="UP000793456"/>
    </source>
</evidence>
<reference evidence="1" key="1">
    <citation type="submission" date="2018-11" db="EMBL/GenBank/DDBJ databases">
        <title>The sequence and de novo assembly of Larimichthys crocea genome using PacBio and Hi-C technologies.</title>
        <authorList>
            <person name="Xu P."/>
            <person name="Chen B."/>
            <person name="Zhou Z."/>
            <person name="Ke Q."/>
            <person name="Wu Y."/>
            <person name="Bai H."/>
            <person name="Pu F."/>
        </authorList>
    </citation>
    <scope>NUCLEOTIDE SEQUENCE</scope>
    <source>
        <tissue evidence="1">Muscle</tissue>
    </source>
</reference>
<keyword evidence="2" id="KW-1185">Reference proteome</keyword>
<accession>A0ACD3R6C4</accession>
<comment type="caution">
    <text evidence="1">The sequence shown here is derived from an EMBL/GenBank/DDBJ whole genome shotgun (WGS) entry which is preliminary data.</text>
</comment>